<evidence type="ECO:0000259" key="2">
    <source>
        <dbReference type="Pfam" id="PF07727"/>
    </source>
</evidence>
<proteinExistence type="predicted"/>
<accession>A0AAV5JYW7</accession>
<name>A0AAV5JYW7_9ROSI</name>
<organism evidence="3 4">
    <name type="scientific">Rubroshorea leprosula</name>
    <dbReference type="NCBI Taxonomy" id="152421"/>
    <lineage>
        <taxon>Eukaryota</taxon>
        <taxon>Viridiplantae</taxon>
        <taxon>Streptophyta</taxon>
        <taxon>Embryophyta</taxon>
        <taxon>Tracheophyta</taxon>
        <taxon>Spermatophyta</taxon>
        <taxon>Magnoliopsida</taxon>
        <taxon>eudicotyledons</taxon>
        <taxon>Gunneridae</taxon>
        <taxon>Pentapetalae</taxon>
        <taxon>rosids</taxon>
        <taxon>malvids</taxon>
        <taxon>Malvales</taxon>
        <taxon>Dipterocarpaceae</taxon>
        <taxon>Rubroshorea</taxon>
    </lineage>
</organism>
<gene>
    <name evidence="3" type="ORF">SLEP1_g26636</name>
</gene>
<protein>
    <recommendedName>
        <fullName evidence="2">Reverse transcriptase Ty1/copia-type domain-containing protein</fullName>
    </recommendedName>
</protein>
<dbReference type="InterPro" id="IPR013103">
    <property type="entry name" value="RVT_2"/>
</dbReference>
<feature type="domain" description="Reverse transcriptase Ty1/copia-type" evidence="2">
    <location>
        <begin position="79"/>
        <end position="166"/>
    </location>
</feature>
<dbReference type="SUPFAM" id="SSF56672">
    <property type="entry name" value="DNA/RNA polymerases"/>
    <property type="match status" value="1"/>
</dbReference>
<evidence type="ECO:0000313" key="4">
    <source>
        <dbReference type="Proteomes" id="UP001054252"/>
    </source>
</evidence>
<sequence length="266" mass="29260">MGGSSDSDADTFDDLHDASPHAPSSSIEDALPTSNVLYNGESSSLPSSVPPIGFDPVEPENEILNPPSSRPTRIKTRSDGSVERYKVCLVAKGFTQEYGIDYEETFALVAHPTSVRSLITIAAAKGWKLFQMDMINALLNGDLVKEVYMQPPFGLEHPPNKVCRLNPHDIILFIRKTNHGMVLLLLYVDDMIITGDDISSIHDVKQFLSQKFKMKDLGVLSYFLGLEITSSDDGYLLSQTKYASDLIFKTGLIDSKTASTTLEPNV</sequence>
<comment type="caution">
    <text evidence="3">The sequence shown here is derived from an EMBL/GenBank/DDBJ whole genome shotgun (WGS) entry which is preliminary data.</text>
</comment>
<dbReference type="EMBL" id="BPVZ01000044">
    <property type="protein sequence ID" value="GKV15900.1"/>
    <property type="molecule type" value="Genomic_DNA"/>
</dbReference>
<dbReference type="InterPro" id="IPR043502">
    <property type="entry name" value="DNA/RNA_pol_sf"/>
</dbReference>
<evidence type="ECO:0000313" key="3">
    <source>
        <dbReference type="EMBL" id="GKV15900.1"/>
    </source>
</evidence>
<evidence type="ECO:0000256" key="1">
    <source>
        <dbReference type="SAM" id="MobiDB-lite"/>
    </source>
</evidence>
<dbReference type="Proteomes" id="UP001054252">
    <property type="component" value="Unassembled WGS sequence"/>
</dbReference>
<keyword evidence="4" id="KW-1185">Reference proteome</keyword>
<dbReference type="Pfam" id="PF07727">
    <property type="entry name" value="RVT_2"/>
    <property type="match status" value="2"/>
</dbReference>
<feature type="region of interest" description="Disordered" evidence="1">
    <location>
        <begin position="1"/>
        <end position="77"/>
    </location>
</feature>
<reference evidence="3 4" key="1">
    <citation type="journal article" date="2021" name="Commun. Biol.">
        <title>The genome of Shorea leprosula (Dipterocarpaceae) highlights the ecological relevance of drought in aseasonal tropical rainforests.</title>
        <authorList>
            <person name="Ng K.K.S."/>
            <person name="Kobayashi M.J."/>
            <person name="Fawcett J.A."/>
            <person name="Hatakeyama M."/>
            <person name="Paape T."/>
            <person name="Ng C.H."/>
            <person name="Ang C.C."/>
            <person name="Tnah L.H."/>
            <person name="Lee C.T."/>
            <person name="Nishiyama T."/>
            <person name="Sese J."/>
            <person name="O'Brien M.J."/>
            <person name="Copetti D."/>
            <person name="Mohd Noor M.I."/>
            <person name="Ong R.C."/>
            <person name="Putra M."/>
            <person name="Sireger I.Z."/>
            <person name="Indrioko S."/>
            <person name="Kosugi Y."/>
            <person name="Izuno A."/>
            <person name="Isagi Y."/>
            <person name="Lee S.L."/>
            <person name="Shimizu K.K."/>
        </authorList>
    </citation>
    <scope>NUCLEOTIDE SEQUENCE [LARGE SCALE GENOMIC DNA]</scope>
    <source>
        <strain evidence="3">214</strain>
    </source>
</reference>
<feature type="compositionally biased region" description="Polar residues" evidence="1">
    <location>
        <begin position="22"/>
        <end position="47"/>
    </location>
</feature>
<feature type="domain" description="Reverse transcriptase Ty1/copia-type" evidence="2">
    <location>
        <begin position="172"/>
        <end position="262"/>
    </location>
</feature>
<dbReference type="AlphaFoldDB" id="A0AAV5JYW7"/>